<keyword evidence="4" id="KW-1185">Reference proteome</keyword>
<dbReference type="Proteomes" id="UP000277204">
    <property type="component" value="Unassembled WGS sequence"/>
</dbReference>
<comment type="similarity">
    <text evidence="2">Belongs to the cytidine and deoxycytidylate deaminase family. ADAT3 subfamily.</text>
</comment>
<dbReference type="PROSITE" id="PS51747">
    <property type="entry name" value="CYT_DCMP_DEAMINASES_2"/>
    <property type="match status" value="1"/>
</dbReference>
<evidence type="ECO:0000313" key="3">
    <source>
        <dbReference type="EMBL" id="VDO57902.1"/>
    </source>
</evidence>
<dbReference type="GO" id="GO:0005634">
    <property type="term" value="C:nucleus"/>
    <property type="evidence" value="ECO:0007669"/>
    <property type="project" value="TreeGrafter"/>
</dbReference>
<proteinExistence type="inferred from homology"/>
<dbReference type="PANTHER" id="PTHR11079">
    <property type="entry name" value="CYTOSINE DEAMINASE FAMILY MEMBER"/>
    <property type="match status" value="1"/>
</dbReference>
<evidence type="ECO:0000256" key="2">
    <source>
        <dbReference type="ARBA" id="ARBA00038160"/>
    </source>
</evidence>
<dbReference type="SUPFAM" id="SSF53927">
    <property type="entry name" value="Cytidine deaminase-like"/>
    <property type="match status" value="1"/>
</dbReference>
<dbReference type="InterPro" id="IPR016193">
    <property type="entry name" value="Cytidine_deaminase-like"/>
</dbReference>
<accession>A0A183LHV0</accession>
<keyword evidence="1" id="KW-0819">tRNA processing</keyword>
<dbReference type="GO" id="GO:0008033">
    <property type="term" value="P:tRNA processing"/>
    <property type="evidence" value="ECO:0007669"/>
    <property type="project" value="UniProtKB-KW"/>
</dbReference>
<dbReference type="Gene3D" id="3.40.140.10">
    <property type="entry name" value="Cytidine Deaminase, domain 2"/>
    <property type="match status" value="1"/>
</dbReference>
<evidence type="ECO:0000256" key="1">
    <source>
        <dbReference type="ARBA" id="ARBA00022694"/>
    </source>
</evidence>
<sequence>MDKSVERTEGVLVYNPKTVPHGAIQLNPSEALALRLQIINSWNKPLEVLPLKFGGEAVTLATFFSSLLVTYRSRSFFNMFTRVGLALSLVPCVLLPTGIAHHCFTRFVSNQILVGPSNSMLYPDCSICLQIREALIMNTCGLVLPLGFGFLSSAASALITRSYPVPDLLDVKSMWRMFKLYSNSFRTVGTCLLLGHTVFGTALVYAMMDSNQRINVNIGGCKNCVSCLHHLLEKYADIKEYIISSEENLISIHPVYVKRVTSLLKFVGLDIKDVDNHLSVYSKDSKAESNDDIYFLPELNDNSQINSMASKRKRLDGHHIMKRNDHCIIASELVAILPHEVECCRPHLVPGWCVAVHSEHHLSKINQYLQSFVPLPGELSHIKRIDSCRSYENKSTYVFLQIAKSSYTWLDANETLNSMVDLLQLNSSDHQFISTSPTPCWIPLHAPITRKHQLLYSFSNESQEKRFSSFKNSLNEPIILGWPSTLRACPELEELVNVGRSLSLSCFSELELKKHSLWLKRVSTLSKQAQELSDIHPQSCAGVDGPACAVIIVDPESNIALAESTTPTITSDISWLDHAALLAVSAVAKLKQNTGNQYSDSYLCTGFDAYFSLEPCLMCGMALLHNRIRRVFCCQKLAGDGAFSNASRLHVQEQLNHRFRVFSPP</sequence>
<dbReference type="GO" id="GO:0052717">
    <property type="term" value="F:tRNA-specific adenosine-34 deaminase activity"/>
    <property type="evidence" value="ECO:0007669"/>
    <property type="project" value="TreeGrafter"/>
</dbReference>
<reference evidence="3 4" key="1">
    <citation type="submission" date="2018-11" db="EMBL/GenBank/DDBJ databases">
        <authorList>
            <consortium name="Pathogen Informatics"/>
        </authorList>
    </citation>
    <scope>NUCLEOTIDE SEQUENCE [LARGE SCALE GENOMIC DNA]</scope>
    <source>
        <strain evidence="3 4">Zambia</strain>
    </source>
</reference>
<name>A0A183LHV0_9TREM</name>
<gene>
    <name evidence="3" type="ORF">SMRZ_LOCUS3375</name>
</gene>
<dbReference type="PANTHER" id="PTHR11079:SF156">
    <property type="entry name" value="INACTIVE TRNA-SPECIFIC ADENOSINE DEAMINASE-LIKE PROTEIN 3-RELATED"/>
    <property type="match status" value="1"/>
</dbReference>
<evidence type="ECO:0000313" key="4">
    <source>
        <dbReference type="Proteomes" id="UP000277204"/>
    </source>
</evidence>
<dbReference type="InterPro" id="IPR002125">
    <property type="entry name" value="CMP_dCMP_dom"/>
</dbReference>
<organism evidence="3 4">
    <name type="scientific">Schistosoma margrebowiei</name>
    <dbReference type="NCBI Taxonomy" id="48269"/>
    <lineage>
        <taxon>Eukaryota</taxon>
        <taxon>Metazoa</taxon>
        <taxon>Spiralia</taxon>
        <taxon>Lophotrochozoa</taxon>
        <taxon>Platyhelminthes</taxon>
        <taxon>Trematoda</taxon>
        <taxon>Digenea</taxon>
        <taxon>Strigeidida</taxon>
        <taxon>Schistosomatoidea</taxon>
        <taxon>Schistosomatidae</taxon>
        <taxon>Schistosoma</taxon>
    </lineage>
</organism>
<dbReference type="AlphaFoldDB" id="A0A183LHV0"/>
<dbReference type="EMBL" id="UZAI01000960">
    <property type="protein sequence ID" value="VDO57902.1"/>
    <property type="molecule type" value="Genomic_DNA"/>
</dbReference>
<dbReference type="STRING" id="48269.A0A183LHV0"/>
<dbReference type="GO" id="GO:0005737">
    <property type="term" value="C:cytoplasm"/>
    <property type="evidence" value="ECO:0007669"/>
    <property type="project" value="TreeGrafter"/>
</dbReference>
<protein>
    <submittedName>
        <fullName evidence="3">Uncharacterized protein</fullName>
    </submittedName>
</protein>